<evidence type="ECO:0008006" key="3">
    <source>
        <dbReference type="Google" id="ProtNLM"/>
    </source>
</evidence>
<accession>A0A5C6EHY0</accession>
<proteinExistence type="predicted"/>
<organism evidence="1 2">
    <name type="scientific">Rubripirellula reticaptiva</name>
    <dbReference type="NCBI Taxonomy" id="2528013"/>
    <lineage>
        <taxon>Bacteria</taxon>
        <taxon>Pseudomonadati</taxon>
        <taxon>Planctomycetota</taxon>
        <taxon>Planctomycetia</taxon>
        <taxon>Pirellulales</taxon>
        <taxon>Pirellulaceae</taxon>
        <taxon>Rubripirellula</taxon>
    </lineage>
</organism>
<gene>
    <name evidence="1" type="ORF">Poly59_49290</name>
</gene>
<comment type="caution">
    <text evidence="1">The sequence shown here is derived from an EMBL/GenBank/DDBJ whole genome shotgun (WGS) entry which is preliminary data.</text>
</comment>
<sequence>MSRTRKFHSHVLIYSGVRSVEMRNIGTLIALVFATSCASVSADLVTLDFTGQGGPGGNVSVIGSTYMEDGFTLSGSSGNFESQQFGSPRYQVSESLFLAVLDGTITLKESDNSLFTLTKITLASFASGITGGLNPDPAEAQTIVFTGIKGASTVSQSYTIAAGITAPSVLEFVGFDGVSQVSWSQGSTVPTAHQFDNIELDNLNVVAVPEVSSLALCAIPACLALFRTRSRKR</sequence>
<protein>
    <recommendedName>
        <fullName evidence="3">PEP-CTERM protein-sorting domain-containing protein</fullName>
    </recommendedName>
</protein>
<evidence type="ECO:0000313" key="2">
    <source>
        <dbReference type="Proteomes" id="UP000317977"/>
    </source>
</evidence>
<dbReference type="Proteomes" id="UP000317977">
    <property type="component" value="Unassembled WGS sequence"/>
</dbReference>
<dbReference type="AlphaFoldDB" id="A0A5C6EHY0"/>
<evidence type="ECO:0000313" key="1">
    <source>
        <dbReference type="EMBL" id="TWU48084.1"/>
    </source>
</evidence>
<dbReference type="EMBL" id="SJPX01000005">
    <property type="protein sequence ID" value="TWU48084.1"/>
    <property type="molecule type" value="Genomic_DNA"/>
</dbReference>
<name>A0A5C6EHY0_9BACT</name>
<reference evidence="1 2" key="1">
    <citation type="submission" date="2019-02" db="EMBL/GenBank/DDBJ databases">
        <title>Deep-cultivation of Planctomycetes and their phenomic and genomic characterization uncovers novel biology.</title>
        <authorList>
            <person name="Wiegand S."/>
            <person name="Jogler M."/>
            <person name="Boedeker C."/>
            <person name="Pinto D."/>
            <person name="Vollmers J."/>
            <person name="Rivas-Marin E."/>
            <person name="Kohn T."/>
            <person name="Peeters S.H."/>
            <person name="Heuer A."/>
            <person name="Rast P."/>
            <person name="Oberbeckmann S."/>
            <person name="Bunk B."/>
            <person name="Jeske O."/>
            <person name="Meyerdierks A."/>
            <person name="Storesund J.E."/>
            <person name="Kallscheuer N."/>
            <person name="Luecker S."/>
            <person name="Lage O.M."/>
            <person name="Pohl T."/>
            <person name="Merkel B.J."/>
            <person name="Hornburger P."/>
            <person name="Mueller R.-W."/>
            <person name="Bruemmer F."/>
            <person name="Labrenz M."/>
            <person name="Spormann A.M."/>
            <person name="Op Den Camp H."/>
            <person name="Overmann J."/>
            <person name="Amann R."/>
            <person name="Jetten M.S.M."/>
            <person name="Mascher T."/>
            <person name="Medema M.H."/>
            <person name="Devos D.P."/>
            <person name="Kaster A.-K."/>
            <person name="Ovreas L."/>
            <person name="Rohde M."/>
            <person name="Galperin M.Y."/>
            <person name="Jogler C."/>
        </authorList>
    </citation>
    <scope>NUCLEOTIDE SEQUENCE [LARGE SCALE GENOMIC DNA]</scope>
    <source>
        <strain evidence="1 2">Poly59</strain>
    </source>
</reference>
<keyword evidence="2" id="KW-1185">Reference proteome</keyword>